<accession>A0A418ILE5</accession>
<reference evidence="3 4" key="1">
    <citation type="journal article" date="2016" name="Front. Microbiol.">
        <title>Comprehensive Phylogenetic Analysis of Bovine Non-aureus Staphylococci Species Based on Whole-Genome Sequencing.</title>
        <authorList>
            <person name="Naushad S."/>
            <person name="Barkema H.W."/>
            <person name="Luby C."/>
            <person name="Condas L.A."/>
            <person name="Nobrega D.B."/>
            <person name="Carson D.A."/>
            <person name="De Buck J."/>
        </authorList>
    </citation>
    <scope>NUCLEOTIDE SEQUENCE [LARGE SCALE GENOMIC DNA]</scope>
    <source>
        <strain evidence="3 4">SNUC 102</strain>
    </source>
</reference>
<dbReference type="InterPro" id="IPR038157">
    <property type="entry name" value="FeoA_core_dom"/>
</dbReference>
<dbReference type="Pfam" id="PF04023">
    <property type="entry name" value="FeoA"/>
    <property type="match status" value="1"/>
</dbReference>
<dbReference type="RefSeq" id="WP_017723653.1">
    <property type="nucleotide sequence ID" value="NZ_CABIWF010000003.1"/>
</dbReference>
<gene>
    <name evidence="3" type="ORF">BU097_11210</name>
</gene>
<evidence type="ECO:0000256" key="1">
    <source>
        <dbReference type="ARBA" id="ARBA00023004"/>
    </source>
</evidence>
<sequence>MLNLKTGILDKNYKIKGIEIKNKHMTQRLNALGLTPGSKLKIKQKCLFSGPCILEINGQNLSIRGCDACHILLEEAHG</sequence>
<proteinExistence type="predicted"/>
<dbReference type="InterPro" id="IPR052713">
    <property type="entry name" value="FeoA"/>
</dbReference>
<evidence type="ECO:0000313" key="4">
    <source>
        <dbReference type="Proteomes" id="UP000285567"/>
    </source>
</evidence>
<keyword evidence="1" id="KW-0408">Iron</keyword>
<dbReference type="InterPro" id="IPR008988">
    <property type="entry name" value="Transcriptional_repressor_C"/>
</dbReference>
<name>A0A418ILE5_STAXY</name>
<dbReference type="GO" id="GO:0046914">
    <property type="term" value="F:transition metal ion binding"/>
    <property type="evidence" value="ECO:0007669"/>
    <property type="project" value="InterPro"/>
</dbReference>
<evidence type="ECO:0000259" key="2">
    <source>
        <dbReference type="SMART" id="SM00899"/>
    </source>
</evidence>
<feature type="domain" description="Ferrous iron transporter FeoA-like" evidence="2">
    <location>
        <begin position="2"/>
        <end position="75"/>
    </location>
</feature>
<dbReference type="PANTHER" id="PTHR42954">
    <property type="entry name" value="FE(2+) TRANSPORT PROTEIN A"/>
    <property type="match status" value="1"/>
</dbReference>
<dbReference type="InterPro" id="IPR007167">
    <property type="entry name" value="Fe-transptr_FeoA-like"/>
</dbReference>
<dbReference type="AlphaFoldDB" id="A0A418ILE5"/>
<evidence type="ECO:0000313" key="3">
    <source>
        <dbReference type="EMBL" id="RIN08770.1"/>
    </source>
</evidence>
<protein>
    <submittedName>
        <fullName evidence="3">Ferrous iron transporter A</fullName>
    </submittedName>
</protein>
<dbReference type="SMART" id="SM00899">
    <property type="entry name" value="FeoA"/>
    <property type="match status" value="1"/>
</dbReference>
<dbReference type="SUPFAM" id="SSF50037">
    <property type="entry name" value="C-terminal domain of transcriptional repressors"/>
    <property type="match status" value="1"/>
</dbReference>
<keyword evidence="4" id="KW-1185">Reference proteome</keyword>
<dbReference type="OrthoDB" id="9811076at2"/>
<dbReference type="Proteomes" id="UP000285567">
    <property type="component" value="Unassembled WGS sequence"/>
</dbReference>
<dbReference type="Gene3D" id="2.30.30.90">
    <property type="match status" value="1"/>
</dbReference>
<organism evidence="3 4">
    <name type="scientific">Staphylococcus xylosus</name>
    <dbReference type="NCBI Taxonomy" id="1288"/>
    <lineage>
        <taxon>Bacteria</taxon>
        <taxon>Bacillati</taxon>
        <taxon>Bacillota</taxon>
        <taxon>Bacilli</taxon>
        <taxon>Bacillales</taxon>
        <taxon>Staphylococcaceae</taxon>
        <taxon>Staphylococcus</taxon>
    </lineage>
</organism>
<dbReference type="EMBL" id="QXUL01000064">
    <property type="protein sequence ID" value="RIN08770.1"/>
    <property type="molecule type" value="Genomic_DNA"/>
</dbReference>
<dbReference type="PANTHER" id="PTHR42954:SF1">
    <property type="entry name" value="FERROUS IRON TRANSPORTER FEOA DOMAIN-CONTAINING PROTEIN"/>
    <property type="match status" value="1"/>
</dbReference>
<comment type="caution">
    <text evidence="3">The sequence shown here is derived from an EMBL/GenBank/DDBJ whole genome shotgun (WGS) entry which is preliminary data.</text>
</comment>